<organism evidence="3 4">
    <name type="scientific">Ramlibacter rhizophilus</name>
    <dbReference type="NCBI Taxonomy" id="1781167"/>
    <lineage>
        <taxon>Bacteria</taxon>
        <taxon>Pseudomonadati</taxon>
        <taxon>Pseudomonadota</taxon>
        <taxon>Betaproteobacteria</taxon>
        <taxon>Burkholderiales</taxon>
        <taxon>Comamonadaceae</taxon>
        <taxon>Ramlibacter</taxon>
    </lineage>
</organism>
<dbReference type="CDD" id="cd07817">
    <property type="entry name" value="SRPBCC_8"/>
    <property type="match status" value="1"/>
</dbReference>
<gene>
    <name evidence="3" type="ORF">EZ242_14100</name>
</gene>
<accession>A0A4Z0BH66</accession>
<dbReference type="EMBL" id="SMLL01000005">
    <property type="protein sequence ID" value="TFY98655.1"/>
    <property type="molecule type" value="Genomic_DNA"/>
</dbReference>
<protein>
    <submittedName>
        <fullName evidence="3">SRPBCC family protein</fullName>
    </submittedName>
</protein>
<evidence type="ECO:0000313" key="3">
    <source>
        <dbReference type="EMBL" id="TFY98655.1"/>
    </source>
</evidence>
<proteinExistence type="inferred from homology"/>
<dbReference type="Gene3D" id="3.30.530.20">
    <property type="match status" value="1"/>
</dbReference>
<dbReference type="AlphaFoldDB" id="A0A4Z0BH66"/>
<comment type="caution">
    <text evidence="3">The sequence shown here is derived from an EMBL/GenBank/DDBJ whole genome shotgun (WGS) entry which is preliminary data.</text>
</comment>
<dbReference type="InterPro" id="IPR023393">
    <property type="entry name" value="START-like_dom_sf"/>
</dbReference>
<dbReference type="InterPro" id="IPR047137">
    <property type="entry name" value="ORF3"/>
</dbReference>
<dbReference type="Pfam" id="PF03364">
    <property type="entry name" value="Polyketide_cyc"/>
    <property type="match status" value="1"/>
</dbReference>
<dbReference type="Proteomes" id="UP000297564">
    <property type="component" value="Unassembled WGS sequence"/>
</dbReference>
<evidence type="ECO:0000256" key="1">
    <source>
        <dbReference type="ARBA" id="ARBA00008918"/>
    </source>
</evidence>
<comment type="similarity">
    <text evidence="1">Belongs to the ribosome association toxin RatA family.</text>
</comment>
<reference evidence="3 4" key="1">
    <citation type="submission" date="2019-03" db="EMBL/GenBank/DDBJ databases">
        <title>Ramlibacter rhizophilus CCTCC AB2015357, whole genome shotgun sequence.</title>
        <authorList>
            <person name="Zhang X."/>
            <person name="Feng G."/>
            <person name="Zhu H."/>
        </authorList>
    </citation>
    <scope>NUCLEOTIDE SEQUENCE [LARGE SCALE GENOMIC DNA]</scope>
    <source>
        <strain evidence="3 4">CCTCC AB2015357</strain>
    </source>
</reference>
<dbReference type="OrthoDB" id="3695445at2"/>
<keyword evidence="4" id="KW-1185">Reference proteome</keyword>
<dbReference type="RefSeq" id="WP_135285806.1">
    <property type="nucleotide sequence ID" value="NZ_SMLL01000005.1"/>
</dbReference>
<evidence type="ECO:0000259" key="2">
    <source>
        <dbReference type="Pfam" id="PF03364"/>
    </source>
</evidence>
<evidence type="ECO:0000313" key="4">
    <source>
        <dbReference type="Proteomes" id="UP000297564"/>
    </source>
</evidence>
<dbReference type="InterPro" id="IPR005031">
    <property type="entry name" value="COQ10_START"/>
</dbReference>
<dbReference type="SUPFAM" id="SSF55961">
    <property type="entry name" value="Bet v1-like"/>
    <property type="match status" value="1"/>
</dbReference>
<dbReference type="PANTHER" id="PTHR33824:SF7">
    <property type="entry name" value="POLYKETIDE CYCLASE_DEHYDRASE AND LIPID TRANSPORT SUPERFAMILY PROTEIN"/>
    <property type="match status" value="1"/>
</dbReference>
<name>A0A4Z0BH66_9BURK</name>
<feature type="domain" description="Coenzyme Q-binding protein COQ10 START" evidence="2">
    <location>
        <begin position="39"/>
        <end position="159"/>
    </location>
</feature>
<dbReference type="PANTHER" id="PTHR33824">
    <property type="entry name" value="POLYKETIDE CYCLASE/DEHYDRASE AND LIPID TRANSPORT SUPERFAMILY PROTEIN"/>
    <property type="match status" value="1"/>
</dbReference>
<sequence length="180" mass="20415">MGTMAKVAALAVGGWLLSKQLKKRREPGSNSGVKESIDVDVPVSAAYNQWTQFEEFPKFMDNVESIQQIDDTHLRWRANIGGKTKEWVAEITEQTPDQRIAWRSTEGLRNAGVVTFHKLSDNRTRVMLQMDYEPEDMTEKIGDALGGVRKTARGNLKRFKERIESQGHESGAWRGTVTRH</sequence>